<sequence length="456" mass="50143">MSISIMTQELMALHISQHQAAMQRFVAQHPLADCAEAFSMLLDEQQLHSQDVRDLLRLLPLDQQAALFGYFSLPWQQAIAEQLAADELAHLSERMAHDERADLLALLEPTLKQQVLQQMDSRERQDIERLASYPSDSIGAVMTTDFAVLDATLTIEEAMHHLRSIAAERETIYQAYVVDEQQKLKGTVSLRDMLVAEPSQRIADIMTQALIFVWVDELQSVAAQAISKYDLLAIPVLDLQNRLVGIVTYDDAMDVAEDEADRHVHKAGAVDFSGNLKDATIGLMYRKRVFWLVLLVFGNIFSGAGIAYFEDTIQTYVALVFFLPLLIDSGGNAGSQSATLMVRALATGEVVAKDWAKMLSKELFISALLGVTMALAVSLLGFWRGGAEIALVVAITMQIVVIVGSVVGMSLPFILNKLRFDPASASAPLITTIADAIGVIIYFSVATMILDFPPMA</sequence>
<evidence type="ECO:0000256" key="5">
    <source>
        <dbReference type="ARBA" id="ARBA00022842"/>
    </source>
</evidence>
<dbReference type="Pfam" id="PF01769">
    <property type="entry name" value="MgtE"/>
    <property type="match status" value="1"/>
</dbReference>
<dbReference type="eggNOG" id="COG2239">
    <property type="taxonomic scope" value="Bacteria"/>
</dbReference>
<dbReference type="InterPro" id="IPR036739">
    <property type="entry name" value="SLC41_membr_dom_sf"/>
</dbReference>
<dbReference type="Pfam" id="PF03448">
    <property type="entry name" value="MgtE_N"/>
    <property type="match status" value="1"/>
</dbReference>
<evidence type="ECO:0000256" key="7">
    <source>
        <dbReference type="ARBA" id="ARBA00023136"/>
    </source>
</evidence>
<dbReference type="GO" id="GO:0005886">
    <property type="term" value="C:plasma membrane"/>
    <property type="evidence" value="ECO:0007669"/>
    <property type="project" value="UniProtKB-SubCell"/>
</dbReference>
<keyword evidence="3 9" id="KW-0813">Transport</keyword>
<dbReference type="NCBIfam" id="TIGR00400">
    <property type="entry name" value="mgtE"/>
    <property type="match status" value="1"/>
</dbReference>
<evidence type="ECO:0000256" key="2">
    <source>
        <dbReference type="ARBA" id="ARBA00009749"/>
    </source>
</evidence>
<proteinExistence type="inferred from homology"/>
<reference evidence="11 12" key="1">
    <citation type="submission" date="2014-04" db="EMBL/GenBank/DDBJ databases">
        <title>Genome sequencing of Vibrio navarrensis strains.</title>
        <authorList>
            <person name="Gladney L.M."/>
            <person name="Katz L.S."/>
            <person name="Marino-Ramirez L."/>
            <person name="Jordan I.K."/>
        </authorList>
    </citation>
    <scope>NUCLEOTIDE SEQUENCE [LARGE SCALE GENOMIC DNA]</scope>
    <source>
        <strain evidence="11 12">ATCC 51183</strain>
    </source>
</reference>
<feature type="transmembrane region" description="Helical" evidence="9">
    <location>
        <begin position="427"/>
        <end position="450"/>
    </location>
</feature>
<evidence type="ECO:0000256" key="6">
    <source>
        <dbReference type="ARBA" id="ARBA00022989"/>
    </source>
</evidence>
<comment type="function">
    <text evidence="9">Acts as a magnesium transporter.</text>
</comment>
<keyword evidence="9" id="KW-0479">Metal-binding</keyword>
<protein>
    <recommendedName>
        <fullName evidence="9">Magnesium transporter MgtE</fullName>
    </recommendedName>
</protein>
<dbReference type="SUPFAM" id="SSF158791">
    <property type="entry name" value="MgtE N-terminal domain-like"/>
    <property type="match status" value="1"/>
</dbReference>
<dbReference type="SUPFAM" id="SSF161093">
    <property type="entry name" value="MgtE membrane domain-like"/>
    <property type="match status" value="1"/>
</dbReference>
<dbReference type="Gene3D" id="1.25.60.10">
    <property type="entry name" value="MgtE N-terminal domain-like"/>
    <property type="match status" value="1"/>
</dbReference>
<dbReference type="PROSITE" id="PS51371">
    <property type="entry name" value="CBS"/>
    <property type="match status" value="2"/>
</dbReference>
<dbReference type="InterPro" id="IPR000644">
    <property type="entry name" value="CBS_dom"/>
</dbReference>
<comment type="similarity">
    <text evidence="2 9">Belongs to the SLC41A transporter family.</text>
</comment>
<comment type="caution">
    <text evidence="11">The sequence shown here is derived from an EMBL/GenBank/DDBJ whole genome shotgun (WGS) entry which is preliminary data.</text>
</comment>
<comment type="subcellular location">
    <subcellularLocation>
        <location evidence="9">Cell membrane</location>
        <topology evidence="9">Multi-pass membrane protein</topology>
    </subcellularLocation>
    <subcellularLocation>
        <location evidence="1">Membrane</location>
        <topology evidence="1">Multi-pass membrane protein</topology>
    </subcellularLocation>
</comment>
<dbReference type="Gene3D" id="3.10.580.10">
    <property type="entry name" value="CBS-domain"/>
    <property type="match status" value="1"/>
</dbReference>
<dbReference type="SMART" id="SM00116">
    <property type="entry name" value="CBS"/>
    <property type="match status" value="2"/>
</dbReference>
<evidence type="ECO:0000256" key="9">
    <source>
        <dbReference type="RuleBase" id="RU362011"/>
    </source>
</evidence>
<feature type="transmembrane region" description="Helical" evidence="9">
    <location>
        <begin position="289"/>
        <end position="309"/>
    </location>
</feature>
<dbReference type="RefSeq" id="WP_039430027.1">
    <property type="nucleotide sequence ID" value="NZ_CP061845.1"/>
</dbReference>
<evidence type="ECO:0000313" key="12">
    <source>
        <dbReference type="Proteomes" id="UP000029994"/>
    </source>
</evidence>
<evidence type="ECO:0000256" key="3">
    <source>
        <dbReference type="ARBA" id="ARBA00022448"/>
    </source>
</evidence>
<keyword evidence="12" id="KW-1185">Reference proteome</keyword>
<evidence type="ECO:0000256" key="1">
    <source>
        <dbReference type="ARBA" id="ARBA00004141"/>
    </source>
</evidence>
<dbReference type="CDD" id="cd04606">
    <property type="entry name" value="CBS_pair_Mg_transporter"/>
    <property type="match status" value="1"/>
</dbReference>
<comment type="subunit">
    <text evidence="9">Homodimer.</text>
</comment>
<dbReference type="GO" id="GO:0046872">
    <property type="term" value="F:metal ion binding"/>
    <property type="evidence" value="ECO:0007669"/>
    <property type="project" value="UniProtKB-KW"/>
</dbReference>
<dbReference type="InterPro" id="IPR038076">
    <property type="entry name" value="MgtE_N_sf"/>
</dbReference>
<keyword evidence="5 9" id="KW-0460">Magnesium</keyword>
<keyword evidence="9" id="KW-1003">Cell membrane</keyword>
<dbReference type="Proteomes" id="UP000029994">
    <property type="component" value="Unassembled WGS sequence"/>
</dbReference>
<dbReference type="InterPro" id="IPR046342">
    <property type="entry name" value="CBS_dom_sf"/>
</dbReference>
<feature type="transmembrane region" description="Helical" evidence="9">
    <location>
        <begin position="389"/>
        <end position="415"/>
    </location>
</feature>
<dbReference type="InterPro" id="IPR006668">
    <property type="entry name" value="Mg_transptr_MgtE_intracell_dom"/>
</dbReference>
<dbReference type="AlphaFoldDB" id="A0A099LNF7"/>
<dbReference type="SMART" id="SM00924">
    <property type="entry name" value="MgtE_N"/>
    <property type="match status" value="1"/>
</dbReference>
<keyword evidence="8" id="KW-0129">CBS domain</keyword>
<dbReference type="STRING" id="29495.EA26_16630"/>
<dbReference type="GeneID" id="43684703"/>
<organism evidence="11 12">
    <name type="scientific">Vibrio navarrensis</name>
    <dbReference type="NCBI Taxonomy" id="29495"/>
    <lineage>
        <taxon>Bacteria</taxon>
        <taxon>Pseudomonadati</taxon>
        <taxon>Pseudomonadota</taxon>
        <taxon>Gammaproteobacteria</taxon>
        <taxon>Vibrionales</taxon>
        <taxon>Vibrionaceae</taxon>
        <taxon>Vibrio</taxon>
    </lineage>
</organism>
<dbReference type="Pfam" id="PF00571">
    <property type="entry name" value="CBS"/>
    <property type="match status" value="2"/>
</dbReference>
<evidence type="ECO:0000313" key="11">
    <source>
        <dbReference type="EMBL" id="KGK08852.1"/>
    </source>
</evidence>
<keyword evidence="4 9" id="KW-0812">Transmembrane</keyword>
<name>A0A099LNF7_9VIBR</name>
<gene>
    <name evidence="11" type="ORF">EA26_16630</name>
</gene>
<dbReference type="InterPro" id="IPR006667">
    <property type="entry name" value="SLC41_membr_dom"/>
</dbReference>
<dbReference type="GO" id="GO:0015095">
    <property type="term" value="F:magnesium ion transmembrane transporter activity"/>
    <property type="evidence" value="ECO:0007669"/>
    <property type="project" value="UniProtKB-UniRule"/>
</dbReference>
<dbReference type="InterPro" id="IPR006669">
    <property type="entry name" value="MgtE_transporter"/>
</dbReference>
<dbReference type="Gene3D" id="1.10.357.20">
    <property type="entry name" value="SLC41 divalent cation transporters, integral membrane domain"/>
    <property type="match status" value="1"/>
</dbReference>
<dbReference type="EMBL" id="JMCG01000002">
    <property type="protein sequence ID" value="KGK08852.1"/>
    <property type="molecule type" value="Genomic_DNA"/>
</dbReference>
<dbReference type="PANTHER" id="PTHR41394">
    <property type="entry name" value="MAGNESIUM TRANSPORTER MGTE"/>
    <property type="match status" value="1"/>
</dbReference>
<evidence type="ECO:0000256" key="8">
    <source>
        <dbReference type="PROSITE-ProRule" id="PRU00703"/>
    </source>
</evidence>
<evidence type="ECO:0000259" key="10">
    <source>
        <dbReference type="PROSITE" id="PS51371"/>
    </source>
</evidence>
<dbReference type="SUPFAM" id="SSF54631">
    <property type="entry name" value="CBS-domain pair"/>
    <property type="match status" value="1"/>
</dbReference>
<accession>A0A099LNF7</accession>
<feature type="transmembrane region" description="Helical" evidence="9">
    <location>
        <begin position="363"/>
        <end position="383"/>
    </location>
</feature>
<keyword evidence="6 9" id="KW-1133">Transmembrane helix</keyword>
<keyword evidence="7 9" id="KW-0472">Membrane</keyword>
<evidence type="ECO:0000256" key="4">
    <source>
        <dbReference type="ARBA" id="ARBA00022692"/>
    </source>
</evidence>
<feature type="domain" description="CBS" evidence="10">
    <location>
        <begin position="206"/>
        <end position="262"/>
    </location>
</feature>
<dbReference type="PANTHER" id="PTHR41394:SF8">
    <property type="entry name" value="MAGNESIUM TRANSPORTER MGTE"/>
    <property type="match status" value="1"/>
</dbReference>
<feature type="transmembrane region" description="Helical" evidence="9">
    <location>
        <begin position="315"/>
        <end position="333"/>
    </location>
</feature>
<feature type="domain" description="CBS" evidence="10">
    <location>
        <begin position="142"/>
        <end position="205"/>
    </location>
</feature>